<dbReference type="InterPro" id="IPR007110">
    <property type="entry name" value="Ig-like_dom"/>
</dbReference>
<evidence type="ECO:0000256" key="6">
    <source>
        <dbReference type="ARBA" id="ARBA00022989"/>
    </source>
</evidence>
<dbReference type="InterPro" id="IPR036179">
    <property type="entry name" value="Ig-like_dom_sf"/>
</dbReference>
<dbReference type="PANTHER" id="PTHR24369">
    <property type="entry name" value="ANTIGEN BSP, PUTATIVE-RELATED"/>
    <property type="match status" value="1"/>
</dbReference>
<evidence type="ECO:0000313" key="14">
    <source>
        <dbReference type="EMBL" id="CAL4067123.1"/>
    </source>
</evidence>
<dbReference type="SMART" id="SM00369">
    <property type="entry name" value="LRR_TYP"/>
    <property type="match status" value="6"/>
</dbReference>
<evidence type="ECO:0000313" key="15">
    <source>
        <dbReference type="Proteomes" id="UP001497623"/>
    </source>
</evidence>
<proteinExistence type="predicted"/>
<evidence type="ECO:0000256" key="2">
    <source>
        <dbReference type="ARBA" id="ARBA00022614"/>
    </source>
</evidence>
<dbReference type="InterPro" id="IPR032675">
    <property type="entry name" value="LRR_dom_sf"/>
</dbReference>
<evidence type="ECO:0000256" key="10">
    <source>
        <dbReference type="SAM" id="MobiDB-lite"/>
    </source>
</evidence>
<dbReference type="InterPro" id="IPR003599">
    <property type="entry name" value="Ig_sub"/>
</dbReference>
<feature type="domain" description="Ig-like" evidence="13">
    <location>
        <begin position="265"/>
        <end position="366"/>
    </location>
</feature>
<dbReference type="InterPro" id="IPR003598">
    <property type="entry name" value="Ig_sub2"/>
</dbReference>
<reference evidence="14 15" key="1">
    <citation type="submission" date="2024-05" db="EMBL/GenBank/DDBJ databases">
        <authorList>
            <person name="Wallberg A."/>
        </authorList>
    </citation>
    <scope>NUCLEOTIDE SEQUENCE [LARGE SCALE GENOMIC DNA]</scope>
</reference>
<name>A0AAV2Q0B4_MEGNR</name>
<dbReference type="PANTHER" id="PTHR24369:SF216">
    <property type="entry name" value="CD180 MOLECULE"/>
    <property type="match status" value="1"/>
</dbReference>
<dbReference type="InterPro" id="IPR013098">
    <property type="entry name" value="Ig_I-set"/>
</dbReference>
<evidence type="ECO:0000256" key="3">
    <source>
        <dbReference type="ARBA" id="ARBA00022692"/>
    </source>
</evidence>
<dbReference type="PROSITE" id="PS50835">
    <property type="entry name" value="IG_LIKE"/>
    <property type="match status" value="1"/>
</dbReference>
<dbReference type="SMART" id="SM00082">
    <property type="entry name" value="LRRCT"/>
    <property type="match status" value="1"/>
</dbReference>
<evidence type="ECO:0000256" key="1">
    <source>
        <dbReference type="ARBA" id="ARBA00004167"/>
    </source>
</evidence>
<protein>
    <recommendedName>
        <fullName evidence="13">Ig-like domain-containing protein</fullName>
    </recommendedName>
</protein>
<keyword evidence="6 11" id="KW-1133">Transmembrane helix</keyword>
<evidence type="ECO:0000256" key="5">
    <source>
        <dbReference type="ARBA" id="ARBA00022737"/>
    </source>
</evidence>
<dbReference type="Gene3D" id="3.80.10.10">
    <property type="entry name" value="Ribonuclease Inhibitor"/>
    <property type="match status" value="2"/>
</dbReference>
<feature type="non-terminal residue" evidence="14">
    <location>
        <position position="697"/>
    </location>
</feature>
<dbReference type="InterPro" id="IPR000483">
    <property type="entry name" value="Cys-rich_flank_reg_C"/>
</dbReference>
<keyword evidence="7 11" id="KW-0472">Membrane</keyword>
<feature type="compositionally biased region" description="Acidic residues" evidence="10">
    <location>
        <begin position="688"/>
        <end position="697"/>
    </location>
</feature>
<dbReference type="Gene3D" id="2.60.40.10">
    <property type="entry name" value="Immunoglobulins"/>
    <property type="match status" value="1"/>
</dbReference>
<dbReference type="InterPro" id="IPR003591">
    <property type="entry name" value="Leu-rich_rpt_typical-subtyp"/>
</dbReference>
<dbReference type="AlphaFoldDB" id="A0AAV2Q0B4"/>
<accession>A0AAV2Q0B4</accession>
<dbReference type="FunFam" id="3.80.10.10:FF:000082">
    <property type="entry name" value="Leucine-rich repeat-containing 24"/>
    <property type="match status" value="1"/>
</dbReference>
<dbReference type="InterPro" id="IPR050541">
    <property type="entry name" value="LRR_TM_domain-containing"/>
</dbReference>
<feature type="transmembrane region" description="Helical" evidence="11">
    <location>
        <begin position="379"/>
        <end position="401"/>
    </location>
</feature>
<keyword evidence="9" id="KW-0325">Glycoprotein</keyword>
<evidence type="ECO:0000256" key="12">
    <source>
        <dbReference type="SAM" id="SignalP"/>
    </source>
</evidence>
<comment type="caution">
    <text evidence="14">The sequence shown here is derived from an EMBL/GenBank/DDBJ whole genome shotgun (WGS) entry which is preliminary data.</text>
</comment>
<organism evidence="14 15">
    <name type="scientific">Meganyctiphanes norvegica</name>
    <name type="common">Northern krill</name>
    <name type="synonym">Thysanopoda norvegica</name>
    <dbReference type="NCBI Taxonomy" id="48144"/>
    <lineage>
        <taxon>Eukaryota</taxon>
        <taxon>Metazoa</taxon>
        <taxon>Ecdysozoa</taxon>
        <taxon>Arthropoda</taxon>
        <taxon>Crustacea</taxon>
        <taxon>Multicrustacea</taxon>
        <taxon>Malacostraca</taxon>
        <taxon>Eumalacostraca</taxon>
        <taxon>Eucarida</taxon>
        <taxon>Euphausiacea</taxon>
        <taxon>Euphausiidae</taxon>
        <taxon>Meganyctiphanes</taxon>
    </lineage>
</organism>
<feature type="chain" id="PRO_5043315323" description="Ig-like domain-containing protein" evidence="12">
    <location>
        <begin position="26"/>
        <end position="697"/>
    </location>
</feature>
<evidence type="ECO:0000256" key="4">
    <source>
        <dbReference type="ARBA" id="ARBA00022729"/>
    </source>
</evidence>
<gene>
    <name evidence="14" type="ORF">MNOR_LOCUS6209</name>
</gene>
<keyword evidence="5" id="KW-0677">Repeat</keyword>
<keyword evidence="3 11" id="KW-0812">Transmembrane</keyword>
<keyword evidence="8" id="KW-1015">Disulfide bond</keyword>
<feature type="signal peptide" evidence="12">
    <location>
        <begin position="1"/>
        <end position="25"/>
    </location>
</feature>
<sequence>MPLPSGQGSLAWLACIFAMLHLAHANCPSACSCKWKNGKETVECRQKGLRTIPDGIHHGAQVLDLSNNDIKVMPSNIFVDQQIINLQKIFLSNCNLKNVEPDAFSELRNLVELDLSENQLRRVPGLAFSHTPELRELDLHGNPLEHIQQIAFHHLTSLKKLDISYCRLTAIDARAFEKLSFLEELKLNNNFLKEIRPKLVLSLQNLHDVEVHANPWTCDCRLRPLLQWLNDQKVPHPVSPVCAEPPRIHGRSFSTLDQDDFACQPGILRTNREIMLFEGENATIWCPVSGLPTPGVTWFIGDTNILNGTIIGQSPGKVYILNEASEERGSLLNVTGLTSKDSGLRIRCEARNAAGVASATFHVEVSYSPNGLGLPPEHMAVLSLVLVTVAIILLCVLFVVARRRHRQNHTRTLIPTKYDVNGIGEGRMTDIPPYDTSNYLGGSVVAATENPDLLCETRIDSDHDNIDGHIRDDNGSRASIGSIGIHANGHTPSLTRSLEDDGHKSVLSCPFDTMWAPERAHAVLDSAAPEHVMQTSLHEQLTPGCEALVQQRLHSTSQRQLNHRYSYLPDFAPDYSELFSFSQLEHGQCNYTASNTGSAVSHYGTIPRSSKARSATPVGAVPGDGTPTLIRHSRAFHHSAEDAPHIARRPCPPMMPSVPSSATSPPVQPPLHSHSSKLSRITARDSPDEGYQEGADV</sequence>
<dbReference type="PROSITE" id="PS51450">
    <property type="entry name" value="LRR"/>
    <property type="match status" value="2"/>
</dbReference>
<dbReference type="SMART" id="SM00408">
    <property type="entry name" value="IGc2"/>
    <property type="match status" value="1"/>
</dbReference>
<dbReference type="SMART" id="SM00409">
    <property type="entry name" value="IG"/>
    <property type="match status" value="1"/>
</dbReference>
<dbReference type="GO" id="GO:0005886">
    <property type="term" value="C:plasma membrane"/>
    <property type="evidence" value="ECO:0007669"/>
    <property type="project" value="TreeGrafter"/>
</dbReference>
<dbReference type="InterPro" id="IPR001611">
    <property type="entry name" value="Leu-rich_rpt"/>
</dbReference>
<feature type="region of interest" description="Disordered" evidence="10">
    <location>
        <begin position="640"/>
        <end position="697"/>
    </location>
</feature>
<dbReference type="InterPro" id="IPR013783">
    <property type="entry name" value="Ig-like_fold"/>
</dbReference>
<evidence type="ECO:0000256" key="7">
    <source>
        <dbReference type="ARBA" id="ARBA00023136"/>
    </source>
</evidence>
<evidence type="ECO:0000256" key="9">
    <source>
        <dbReference type="ARBA" id="ARBA00023180"/>
    </source>
</evidence>
<comment type="subcellular location">
    <subcellularLocation>
        <location evidence="1">Membrane</location>
        <topology evidence="1">Single-pass membrane protein</topology>
    </subcellularLocation>
</comment>
<keyword evidence="4 12" id="KW-0732">Signal</keyword>
<evidence type="ECO:0000256" key="11">
    <source>
        <dbReference type="SAM" id="Phobius"/>
    </source>
</evidence>
<dbReference type="EMBL" id="CAXKWB010002532">
    <property type="protein sequence ID" value="CAL4067123.1"/>
    <property type="molecule type" value="Genomic_DNA"/>
</dbReference>
<dbReference type="Proteomes" id="UP001497623">
    <property type="component" value="Unassembled WGS sequence"/>
</dbReference>
<dbReference type="SUPFAM" id="SSF48726">
    <property type="entry name" value="Immunoglobulin"/>
    <property type="match status" value="1"/>
</dbReference>
<dbReference type="SUPFAM" id="SSF52058">
    <property type="entry name" value="L domain-like"/>
    <property type="match status" value="1"/>
</dbReference>
<dbReference type="Pfam" id="PF13855">
    <property type="entry name" value="LRR_8"/>
    <property type="match status" value="2"/>
</dbReference>
<dbReference type="Pfam" id="PF07679">
    <property type="entry name" value="I-set"/>
    <property type="match status" value="1"/>
</dbReference>
<keyword evidence="15" id="KW-1185">Reference proteome</keyword>
<evidence type="ECO:0000256" key="8">
    <source>
        <dbReference type="ARBA" id="ARBA00023157"/>
    </source>
</evidence>
<keyword evidence="2" id="KW-0433">Leucine-rich repeat</keyword>
<evidence type="ECO:0000259" key="13">
    <source>
        <dbReference type="PROSITE" id="PS50835"/>
    </source>
</evidence>